<organism evidence="3 4">
    <name type="scientific">Nyssa sinensis</name>
    <dbReference type="NCBI Taxonomy" id="561372"/>
    <lineage>
        <taxon>Eukaryota</taxon>
        <taxon>Viridiplantae</taxon>
        <taxon>Streptophyta</taxon>
        <taxon>Embryophyta</taxon>
        <taxon>Tracheophyta</taxon>
        <taxon>Spermatophyta</taxon>
        <taxon>Magnoliopsida</taxon>
        <taxon>eudicotyledons</taxon>
        <taxon>Gunneridae</taxon>
        <taxon>Pentapetalae</taxon>
        <taxon>asterids</taxon>
        <taxon>Cornales</taxon>
        <taxon>Nyssaceae</taxon>
        <taxon>Nyssa</taxon>
    </lineage>
</organism>
<sequence length="269" mass="30192">MSLERHRSDPIHDRDDFADYLLGETIYRLLLVQNIKRGIAKLTQLSHSEPQDDFGRSRGNTYTPNYRFFDVHVGQSYSVLLTADQPGQDYYITVSSRFTTPVLTTTSILHFSNSAGPVISLPLVAAFAIRFFTGPTVMATSFIAIGLRGGLHRVDMVQWTTQRARLYVACLIIYLVISSAVHSMSRGALFLLTFSIINKISILQRYSSLRNDASTNMTSLAHTSSEDLIMKTIVYKLRHIMANIALTELCKNHRIGTAGNLSSRLTRKI</sequence>
<feature type="transmembrane region" description="Helical" evidence="1">
    <location>
        <begin position="166"/>
        <end position="182"/>
    </location>
</feature>
<reference evidence="3 4" key="1">
    <citation type="submission" date="2019-09" db="EMBL/GenBank/DDBJ databases">
        <title>A chromosome-level genome assembly of the Chinese tupelo Nyssa sinensis.</title>
        <authorList>
            <person name="Yang X."/>
            <person name="Kang M."/>
            <person name="Yang Y."/>
            <person name="Xiong H."/>
            <person name="Wang M."/>
            <person name="Zhang Z."/>
            <person name="Wang Z."/>
            <person name="Wu H."/>
            <person name="Ma T."/>
            <person name="Liu J."/>
            <person name="Xi Z."/>
        </authorList>
    </citation>
    <scope>NUCLEOTIDE SEQUENCE [LARGE SCALE GENOMIC DNA]</scope>
    <source>
        <strain evidence="3">J267</strain>
        <tissue evidence="3">Leaf</tissue>
    </source>
</reference>
<accession>A0A5J5BKN2</accession>
<dbReference type="Gene3D" id="2.60.40.420">
    <property type="entry name" value="Cupredoxins - blue copper proteins"/>
    <property type="match status" value="1"/>
</dbReference>
<dbReference type="EMBL" id="CM018034">
    <property type="protein sequence ID" value="KAA8543389.1"/>
    <property type="molecule type" value="Genomic_DNA"/>
</dbReference>
<keyword evidence="4" id="KW-1185">Reference proteome</keyword>
<keyword evidence="1" id="KW-0812">Transmembrane</keyword>
<dbReference type="InterPro" id="IPR008972">
    <property type="entry name" value="Cupredoxin"/>
</dbReference>
<dbReference type="Proteomes" id="UP000325577">
    <property type="component" value="Linkage Group LG11"/>
</dbReference>
<keyword evidence="1" id="KW-0472">Membrane</keyword>
<gene>
    <name evidence="3" type="ORF">F0562_021116</name>
</gene>
<evidence type="ECO:0000259" key="2">
    <source>
        <dbReference type="Pfam" id="PF00394"/>
    </source>
</evidence>
<proteinExistence type="predicted"/>
<dbReference type="AlphaFoldDB" id="A0A5J5BKN2"/>
<protein>
    <recommendedName>
        <fullName evidence="2">Plastocyanin-like domain-containing protein</fullName>
    </recommendedName>
</protein>
<dbReference type="OrthoDB" id="2121828at2759"/>
<feature type="transmembrane region" description="Helical" evidence="1">
    <location>
        <begin position="119"/>
        <end position="145"/>
    </location>
</feature>
<name>A0A5J5BKN2_9ASTE</name>
<dbReference type="Pfam" id="PF00394">
    <property type="entry name" value="Cu-oxidase"/>
    <property type="match status" value="1"/>
</dbReference>
<evidence type="ECO:0000256" key="1">
    <source>
        <dbReference type="SAM" id="Phobius"/>
    </source>
</evidence>
<dbReference type="InterPro" id="IPR001117">
    <property type="entry name" value="Cu-oxidase_2nd"/>
</dbReference>
<dbReference type="SUPFAM" id="SSF49503">
    <property type="entry name" value="Cupredoxins"/>
    <property type="match status" value="1"/>
</dbReference>
<keyword evidence="1" id="KW-1133">Transmembrane helix</keyword>
<feature type="domain" description="Plastocyanin-like" evidence="2">
    <location>
        <begin position="66"/>
        <end position="112"/>
    </location>
</feature>
<evidence type="ECO:0000313" key="3">
    <source>
        <dbReference type="EMBL" id="KAA8543389.1"/>
    </source>
</evidence>
<evidence type="ECO:0000313" key="4">
    <source>
        <dbReference type="Proteomes" id="UP000325577"/>
    </source>
</evidence>